<sequence length="129" mass="14094">MFSSIGWGEILVILVVGLFVLGPERLPEAMAWVGRSIRSVKDFATGARDQLRRDLGPDFEEFRKPLEELNSLRNVHPKHAIRQHLLDGDSDPFGLNEPDSTNGAGSGPARPKPETLGSGERPPVDPDAT</sequence>
<evidence type="ECO:0000256" key="10">
    <source>
        <dbReference type="SAM" id="MobiDB-lite"/>
    </source>
</evidence>
<protein>
    <recommendedName>
        <fullName evidence="9">Sec-independent protein translocase protein TatB</fullName>
    </recommendedName>
</protein>
<evidence type="ECO:0000256" key="5">
    <source>
        <dbReference type="ARBA" id="ARBA00022927"/>
    </source>
</evidence>
<comment type="subunit">
    <text evidence="9">The Tat system comprises two distinct complexes: a TatABC complex, containing multiple copies of TatA, TatB and TatC subunits, and a separate TatA complex, containing only TatA subunits. Substrates initially bind to the TatABC complex, which probably triggers association of the separate TatA complex to form the active translocon.</text>
</comment>
<evidence type="ECO:0000256" key="3">
    <source>
        <dbReference type="ARBA" id="ARBA00022475"/>
    </source>
</evidence>
<dbReference type="InterPro" id="IPR003369">
    <property type="entry name" value="TatA/B/E"/>
</dbReference>
<dbReference type="Gene3D" id="1.20.5.3310">
    <property type="match status" value="1"/>
</dbReference>
<gene>
    <name evidence="9 11" type="primary">tatB</name>
    <name evidence="11" type="ORF">H0B56_20805</name>
</gene>
<keyword evidence="6 9" id="KW-1133">Transmembrane helix</keyword>
<evidence type="ECO:0000256" key="4">
    <source>
        <dbReference type="ARBA" id="ARBA00022692"/>
    </source>
</evidence>
<comment type="caution">
    <text evidence="11">The sequence shown here is derived from an EMBL/GenBank/DDBJ whole genome shotgun (WGS) entry which is preliminary data.</text>
</comment>
<dbReference type="GO" id="GO:0033281">
    <property type="term" value="C:TAT protein transport complex"/>
    <property type="evidence" value="ECO:0007669"/>
    <property type="project" value="UniProtKB-UniRule"/>
</dbReference>
<evidence type="ECO:0000256" key="2">
    <source>
        <dbReference type="ARBA" id="ARBA00022448"/>
    </source>
</evidence>
<organism evidence="11 12">
    <name type="scientific">Haloechinothrix aidingensis</name>
    <dbReference type="NCBI Taxonomy" id="2752311"/>
    <lineage>
        <taxon>Bacteria</taxon>
        <taxon>Bacillati</taxon>
        <taxon>Actinomycetota</taxon>
        <taxon>Actinomycetes</taxon>
        <taxon>Pseudonocardiales</taxon>
        <taxon>Pseudonocardiaceae</taxon>
        <taxon>Haloechinothrix</taxon>
    </lineage>
</organism>
<keyword evidence="8 9" id="KW-0472">Membrane</keyword>
<proteinExistence type="inferred from homology"/>
<dbReference type="AlphaFoldDB" id="A0A838AFG0"/>
<comment type="subcellular location">
    <subcellularLocation>
        <location evidence="9">Cell membrane</location>
        <topology evidence="9">Single-pass membrane protein</topology>
    </subcellularLocation>
    <subcellularLocation>
        <location evidence="1">Membrane</location>
        <topology evidence="1">Single-pass membrane protein</topology>
    </subcellularLocation>
</comment>
<accession>A0A838AFG0</accession>
<dbReference type="PRINTS" id="PR01506">
    <property type="entry name" value="TATBPROTEIN"/>
</dbReference>
<name>A0A838AFG0_9PSEU</name>
<dbReference type="HAMAP" id="MF_00237">
    <property type="entry name" value="TatB"/>
    <property type="match status" value="1"/>
</dbReference>
<dbReference type="InterPro" id="IPR018448">
    <property type="entry name" value="TatB"/>
</dbReference>
<evidence type="ECO:0000256" key="1">
    <source>
        <dbReference type="ARBA" id="ARBA00004167"/>
    </source>
</evidence>
<dbReference type="GO" id="GO:0043953">
    <property type="term" value="P:protein transport by the Tat complex"/>
    <property type="evidence" value="ECO:0007669"/>
    <property type="project" value="UniProtKB-UniRule"/>
</dbReference>
<evidence type="ECO:0000313" key="11">
    <source>
        <dbReference type="EMBL" id="MBA0127992.1"/>
    </source>
</evidence>
<keyword evidence="4 9" id="KW-0812">Transmembrane</keyword>
<keyword evidence="7 9" id="KW-0811">Translocation</keyword>
<feature type="region of interest" description="Disordered" evidence="10">
    <location>
        <begin position="85"/>
        <end position="129"/>
    </location>
</feature>
<reference evidence="11 12" key="1">
    <citation type="submission" date="2020-07" db="EMBL/GenBank/DDBJ databases">
        <title>Genome of Haloechinothrix sp.</title>
        <authorList>
            <person name="Tang S.-K."/>
            <person name="Yang L."/>
            <person name="Zhu W.-Y."/>
        </authorList>
    </citation>
    <scope>NUCLEOTIDE SEQUENCE [LARGE SCALE GENOMIC DNA]</scope>
    <source>
        <strain evidence="11 12">YIM 98757</strain>
    </source>
</reference>
<evidence type="ECO:0000256" key="9">
    <source>
        <dbReference type="HAMAP-Rule" id="MF_00237"/>
    </source>
</evidence>
<keyword evidence="12" id="KW-1185">Reference proteome</keyword>
<dbReference type="GO" id="GO:0008320">
    <property type="term" value="F:protein transmembrane transporter activity"/>
    <property type="evidence" value="ECO:0007669"/>
    <property type="project" value="UniProtKB-UniRule"/>
</dbReference>
<keyword evidence="3 9" id="KW-1003">Cell membrane</keyword>
<dbReference type="Proteomes" id="UP000582974">
    <property type="component" value="Unassembled WGS sequence"/>
</dbReference>
<dbReference type="RefSeq" id="WP_180894799.1">
    <property type="nucleotide sequence ID" value="NZ_JACCKD010000009.1"/>
</dbReference>
<dbReference type="Pfam" id="PF02416">
    <property type="entry name" value="TatA_B_E"/>
    <property type="match status" value="1"/>
</dbReference>
<evidence type="ECO:0000256" key="8">
    <source>
        <dbReference type="ARBA" id="ARBA00023136"/>
    </source>
</evidence>
<keyword evidence="5 9" id="KW-0653">Protein transport</keyword>
<dbReference type="NCBIfam" id="TIGR01410">
    <property type="entry name" value="tatB"/>
    <property type="match status" value="1"/>
</dbReference>
<evidence type="ECO:0000256" key="6">
    <source>
        <dbReference type="ARBA" id="ARBA00022989"/>
    </source>
</evidence>
<evidence type="ECO:0000256" key="7">
    <source>
        <dbReference type="ARBA" id="ARBA00023010"/>
    </source>
</evidence>
<evidence type="ECO:0000313" key="12">
    <source>
        <dbReference type="Proteomes" id="UP000582974"/>
    </source>
</evidence>
<comment type="function">
    <text evidence="9">Part of the twin-arginine translocation (Tat) system that transports large folded proteins containing a characteristic twin-arginine motif in their signal peptide across membranes. Together with TatC, TatB is part of a receptor directly interacting with Tat signal peptides. TatB may form an oligomeric binding site that transiently accommodates folded Tat precursor proteins before their translocation.</text>
</comment>
<keyword evidence="2 9" id="KW-0813">Transport</keyword>
<comment type="similarity">
    <text evidence="9">Belongs to the TatB family.</text>
</comment>
<dbReference type="EMBL" id="JACCKD010000009">
    <property type="protein sequence ID" value="MBA0127992.1"/>
    <property type="molecule type" value="Genomic_DNA"/>
</dbReference>